<name>A0A9Q0H181_9MAGN</name>
<dbReference type="PANTHER" id="PTHR30546:SF25">
    <property type="entry name" value="NAD(P)H DEHYDROGENASE (QUINONE) FQR1-LIKE 3-RELATED"/>
    <property type="match status" value="1"/>
</dbReference>
<dbReference type="Gene3D" id="3.40.50.360">
    <property type="match status" value="1"/>
</dbReference>
<evidence type="ECO:0000313" key="2">
    <source>
        <dbReference type="EMBL" id="KAJ4957688.1"/>
    </source>
</evidence>
<dbReference type="GO" id="GO:0003955">
    <property type="term" value="F:NAD(P)H dehydrogenase (quinone) activity"/>
    <property type="evidence" value="ECO:0007669"/>
    <property type="project" value="TreeGrafter"/>
</dbReference>
<comment type="caution">
    <text evidence="2">The sequence shown here is derived from an EMBL/GenBank/DDBJ whole genome shotgun (WGS) entry which is preliminary data.</text>
</comment>
<dbReference type="Proteomes" id="UP001141806">
    <property type="component" value="Unassembled WGS sequence"/>
</dbReference>
<dbReference type="InterPro" id="IPR029039">
    <property type="entry name" value="Flavoprotein-like_sf"/>
</dbReference>
<evidence type="ECO:0008006" key="4">
    <source>
        <dbReference type="Google" id="ProtNLM"/>
    </source>
</evidence>
<dbReference type="OrthoDB" id="25620at2759"/>
<sequence>MKAPPKVDDVPIINPEQLVEADGFLFGFPSRFGMMAAQCQAFFDSSHELGDSHALTALRDSTLEKVGEVNKLKEMIQIAEILRNFACNSVHRKLYCGEIVPSSDVLGSCPNKRMIVSLEKKEKNGRGPCVVVGYTTKFFKFGAFNPEGNRSTDDYYGTFDGFLFYWKDDKEIEPVILPKVGGSGAALFDYARGGPQFGADGLLIGPPLAPVMGGFAGPDTNSGIGNLRQAKSRLGLSYAKREDGKKS</sequence>
<evidence type="ECO:0000256" key="1">
    <source>
        <dbReference type="ARBA" id="ARBA00006961"/>
    </source>
</evidence>
<comment type="similarity">
    <text evidence="1">Belongs to the WrbA family.</text>
</comment>
<keyword evidence="3" id="KW-1185">Reference proteome</keyword>
<dbReference type="GO" id="GO:0016020">
    <property type="term" value="C:membrane"/>
    <property type="evidence" value="ECO:0007669"/>
    <property type="project" value="TreeGrafter"/>
</dbReference>
<gene>
    <name evidence="2" type="ORF">NE237_024799</name>
</gene>
<dbReference type="PANTHER" id="PTHR30546">
    <property type="entry name" value="FLAVODOXIN-RELATED PROTEIN WRBA-RELATED"/>
    <property type="match status" value="1"/>
</dbReference>
<organism evidence="2 3">
    <name type="scientific">Protea cynaroides</name>
    <dbReference type="NCBI Taxonomy" id="273540"/>
    <lineage>
        <taxon>Eukaryota</taxon>
        <taxon>Viridiplantae</taxon>
        <taxon>Streptophyta</taxon>
        <taxon>Embryophyta</taxon>
        <taxon>Tracheophyta</taxon>
        <taxon>Spermatophyta</taxon>
        <taxon>Magnoliopsida</taxon>
        <taxon>Proteales</taxon>
        <taxon>Proteaceae</taxon>
        <taxon>Protea</taxon>
    </lineage>
</organism>
<proteinExistence type="inferred from homology"/>
<dbReference type="SUPFAM" id="SSF52218">
    <property type="entry name" value="Flavoproteins"/>
    <property type="match status" value="1"/>
</dbReference>
<dbReference type="AlphaFoldDB" id="A0A9Q0H181"/>
<accession>A0A9Q0H181</accession>
<protein>
    <recommendedName>
        <fullName evidence="4">NAD(P)H dehydrogenase (quinone)</fullName>
    </recommendedName>
</protein>
<reference evidence="2" key="1">
    <citation type="journal article" date="2023" name="Plant J.">
        <title>The genome of the king protea, Protea cynaroides.</title>
        <authorList>
            <person name="Chang J."/>
            <person name="Duong T.A."/>
            <person name="Schoeman C."/>
            <person name="Ma X."/>
            <person name="Roodt D."/>
            <person name="Barker N."/>
            <person name="Li Z."/>
            <person name="Van de Peer Y."/>
            <person name="Mizrachi E."/>
        </authorList>
    </citation>
    <scope>NUCLEOTIDE SEQUENCE</scope>
    <source>
        <tissue evidence="2">Young leaves</tissue>
    </source>
</reference>
<evidence type="ECO:0000313" key="3">
    <source>
        <dbReference type="Proteomes" id="UP001141806"/>
    </source>
</evidence>
<dbReference type="EMBL" id="JAMYWD010000010">
    <property type="protein sequence ID" value="KAJ4957688.1"/>
    <property type="molecule type" value="Genomic_DNA"/>
</dbReference>